<dbReference type="InterPro" id="IPR046496">
    <property type="entry name" value="DUF6589"/>
</dbReference>
<accession>A0AAN9CTM7</accession>
<evidence type="ECO:0000259" key="1">
    <source>
        <dbReference type="Pfam" id="PF20231"/>
    </source>
</evidence>
<proteinExistence type="predicted"/>
<evidence type="ECO:0000313" key="2">
    <source>
        <dbReference type="EMBL" id="KAK7146429.1"/>
    </source>
</evidence>
<gene>
    <name evidence="2" type="ORF">R3I93_014006</name>
</gene>
<keyword evidence="3" id="KW-1185">Reference proteome</keyword>
<feature type="domain" description="DUF6589" evidence="1">
    <location>
        <begin position="80"/>
        <end position="234"/>
    </location>
</feature>
<dbReference type="Proteomes" id="UP001364617">
    <property type="component" value="Unassembled WGS sequence"/>
</dbReference>
<evidence type="ECO:0000313" key="3">
    <source>
        <dbReference type="Proteomes" id="UP001364617"/>
    </source>
</evidence>
<dbReference type="Pfam" id="PF20231">
    <property type="entry name" value="DUF6589"/>
    <property type="match status" value="1"/>
</dbReference>
<comment type="caution">
    <text evidence="2">The sequence shown here is derived from an EMBL/GenBank/DDBJ whole genome shotgun (WGS) entry which is preliminary data.</text>
</comment>
<dbReference type="AlphaFoldDB" id="A0AAN9CTM7"/>
<organism evidence="2 3">
    <name type="scientific">Phoxinus phoxinus</name>
    <name type="common">Eurasian minnow</name>
    <dbReference type="NCBI Taxonomy" id="58324"/>
    <lineage>
        <taxon>Eukaryota</taxon>
        <taxon>Metazoa</taxon>
        <taxon>Chordata</taxon>
        <taxon>Craniata</taxon>
        <taxon>Vertebrata</taxon>
        <taxon>Euteleostomi</taxon>
        <taxon>Actinopterygii</taxon>
        <taxon>Neopterygii</taxon>
        <taxon>Teleostei</taxon>
        <taxon>Ostariophysi</taxon>
        <taxon>Cypriniformes</taxon>
        <taxon>Leuciscidae</taxon>
        <taxon>Phoxininae</taxon>
        <taxon>Phoxinus</taxon>
    </lineage>
</organism>
<sequence length="241" mass="28276">MTMQDTQSTPPPTYSIIFDNLDFFIRTHHQSIIQKNQSIHWIHHIAVQDRIPTYHLNNNKPIQDFLEYELEKSLPGLETQTYMRREFIVIGSRMLTKYLSVLKPFSDIVVHHMPHDYTDEMAQRSIDYPLGLLFKDENKTTDLVDVLQHLQNEYVPNGPDVISNLLVGGDRLTEGNCRNIQWAFADGDTKKDRLKGMVFKFEDWHAIRVLFEIHYRIFYNAASAKDHGTLYVNMSKLRYSS</sequence>
<protein>
    <recommendedName>
        <fullName evidence="1">DUF6589 domain-containing protein</fullName>
    </recommendedName>
</protein>
<name>A0AAN9CTM7_9TELE</name>
<dbReference type="EMBL" id="JAYKXH010000014">
    <property type="protein sequence ID" value="KAK7146429.1"/>
    <property type="molecule type" value="Genomic_DNA"/>
</dbReference>
<reference evidence="2 3" key="1">
    <citation type="submission" date="2024-02" db="EMBL/GenBank/DDBJ databases">
        <title>Chromosome-level genome assembly of the Eurasian Minnow (Phoxinus phoxinus).</title>
        <authorList>
            <person name="Oriowo T.O."/>
            <person name="Martin S."/>
            <person name="Stange M."/>
            <person name="Chrysostomakis Y."/>
            <person name="Brown T."/>
            <person name="Winkler S."/>
            <person name="Kukowka S."/>
            <person name="Myers E.W."/>
            <person name="Bohne A."/>
        </authorList>
    </citation>
    <scope>NUCLEOTIDE SEQUENCE [LARGE SCALE GENOMIC DNA]</scope>
    <source>
        <strain evidence="2">ZFMK-TIS-60720</strain>
        <tissue evidence="2">Whole Organism</tissue>
    </source>
</reference>